<feature type="transmembrane region" description="Helical" evidence="1">
    <location>
        <begin position="600"/>
        <end position="618"/>
    </location>
</feature>
<dbReference type="PANTHER" id="PTHR11161">
    <property type="entry name" value="O-ACYLTRANSFERASE"/>
    <property type="match status" value="1"/>
</dbReference>
<gene>
    <name evidence="3" type="ORF">HOLleu_12995</name>
</gene>
<feature type="transmembrane region" description="Helical" evidence="1">
    <location>
        <begin position="308"/>
        <end position="326"/>
    </location>
</feature>
<feature type="domain" description="Nose resistant-to-fluoxetine protein N-terminal" evidence="2">
    <location>
        <begin position="56"/>
        <end position="177"/>
    </location>
</feature>
<dbReference type="Pfam" id="PF20146">
    <property type="entry name" value="NRF"/>
    <property type="match status" value="1"/>
</dbReference>
<name>A0A9Q1HEC0_HOLLE</name>
<dbReference type="SMART" id="SM00703">
    <property type="entry name" value="NRF"/>
    <property type="match status" value="1"/>
</dbReference>
<protein>
    <submittedName>
        <fullName evidence="3">Nose resistant to fluoxetine protein 6</fullName>
    </submittedName>
</protein>
<feature type="transmembrane region" description="Helical" evidence="1">
    <location>
        <begin position="639"/>
        <end position="662"/>
    </location>
</feature>
<dbReference type="InterPro" id="IPR002656">
    <property type="entry name" value="Acyl_transf_3_dom"/>
</dbReference>
<comment type="caution">
    <text evidence="3">The sequence shown here is derived from an EMBL/GenBank/DDBJ whole genome shotgun (WGS) entry which is preliminary data.</text>
</comment>
<keyword evidence="1" id="KW-0812">Transmembrane</keyword>
<feature type="transmembrane region" description="Helical" evidence="1">
    <location>
        <begin position="481"/>
        <end position="502"/>
    </location>
</feature>
<organism evidence="3 4">
    <name type="scientific">Holothuria leucospilota</name>
    <name type="common">Black long sea cucumber</name>
    <name type="synonym">Mertensiothuria leucospilota</name>
    <dbReference type="NCBI Taxonomy" id="206669"/>
    <lineage>
        <taxon>Eukaryota</taxon>
        <taxon>Metazoa</taxon>
        <taxon>Echinodermata</taxon>
        <taxon>Eleutherozoa</taxon>
        <taxon>Echinozoa</taxon>
        <taxon>Holothuroidea</taxon>
        <taxon>Aspidochirotacea</taxon>
        <taxon>Aspidochirotida</taxon>
        <taxon>Holothuriidae</taxon>
        <taxon>Holothuria</taxon>
    </lineage>
</organism>
<evidence type="ECO:0000259" key="2">
    <source>
        <dbReference type="SMART" id="SM00703"/>
    </source>
</evidence>
<dbReference type="GO" id="GO:0016747">
    <property type="term" value="F:acyltransferase activity, transferring groups other than amino-acyl groups"/>
    <property type="evidence" value="ECO:0007669"/>
    <property type="project" value="InterPro"/>
</dbReference>
<feature type="transmembrane region" description="Helical" evidence="1">
    <location>
        <begin position="390"/>
        <end position="407"/>
    </location>
</feature>
<dbReference type="InterPro" id="IPR052728">
    <property type="entry name" value="O2_lipid_transport_reg"/>
</dbReference>
<evidence type="ECO:0000256" key="1">
    <source>
        <dbReference type="SAM" id="Phobius"/>
    </source>
</evidence>
<feature type="transmembrane region" description="Helical" evidence="1">
    <location>
        <begin position="191"/>
        <end position="213"/>
    </location>
</feature>
<feature type="transmembrane region" description="Helical" evidence="1">
    <location>
        <begin position="346"/>
        <end position="370"/>
    </location>
</feature>
<evidence type="ECO:0000313" key="3">
    <source>
        <dbReference type="EMBL" id="KAJ8042031.1"/>
    </source>
</evidence>
<dbReference type="InterPro" id="IPR006621">
    <property type="entry name" value="Nose-resist-to-fluoxetine_N"/>
</dbReference>
<keyword evidence="1" id="KW-0472">Membrane</keyword>
<keyword evidence="4" id="KW-1185">Reference proteome</keyword>
<dbReference type="AlphaFoldDB" id="A0A9Q1HEC0"/>
<dbReference type="OrthoDB" id="118951at2759"/>
<feature type="transmembrane region" description="Helical" evidence="1">
    <location>
        <begin position="529"/>
        <end position="546"/>
    </location>
</feature>
<proteinExistence type="predicted"/>
<feature type="transmembrane region" description="Helical" evidence="1">
    <location>
        <begin position="452"/>
        <end position="474"/>
    </location>
</feature>
<sequence length="704" mass="79949">MSNCYHISELKMFTKISLLVIFLLAVDGHRLVDLYGPLYEAQRGPLLQEQNGSSVSDECVNDFNNLLFNKTSTLLPALDAFGKPGPGFLYANWAWYGHFTECSNLDDYKYCLLTLNITEAIVPEDLRATVKPVIQWGVCAPKKCTTDDVHNSLEILLDFLHLSNPGLNLVNVSSVRHASSCVEKPVVQYGAGFYACIVFCTFVGVLLIGGSFVDIYEKRKTTGELGLSINSGDITPLMQNEENGDVRSNGTVYPLYSEETHFKKILRKILGGTRLLLLDCALNRNLKKLMKINESNERNIDCLNGIRVLSMFWVILGHIFFFPVTYGGLFNYPDLVSWSKKFPFQIILNAYFSVDSFFFLSGLLVCYLTLLKLEKKNGHIPWHWFYIHRYIRLTPVMLITILIWMYIAPYTLWGPKATIMAERPFCPENWWANVLYIQNFYPAKFGTSCIGWTWYLANDMQFFIISPLIIYALYKVPWVGFGLVGALMSISFAVTGGLMAHYDFTASPSTQIATRSSADYASIVYQKPYVRIPPYLVGMILGYIMYRLRDRRVVIPRICLALGWVIATGVAIATVFGLYGDYTDHPLEKAGNIIYEMLSRFAWGVFLAWVVISCKYGQPGWINDILSWNLWVPLSRVTYTAYLLHPIVITTFLGNFGLPYYSSLVLQSYFFCGVVLLSYSCAMIFSLAVEFPLANIEKHFLPKV</sequence>
<reference evidence="3" key="1">
    <citation type="submission" date="2021-10" db="EMBL/GenBank/DDBJ databases">
        <title>Tropical sea cucumber genome reveals ecological adaptation and Cuvierian tubules defense mechanism.</title>
        <authorList>
            <person name="Chen T."/>
        </authorList>
    </citation>
    <scope>NUCLEOTIDE SEQUENCE</scope>
    <source>
        <strain evidence="3">Nanhai2018</strain>
        <tissue evidence="3">Muscle</tissue>
    </source>
</reference>
<dbReference type="Proteomes" id="UP001152320">
    <property type="component" value="Chromosome 5"/>
</dbReference>
<accession>A0A9Q1HEC0</accession>
<dbReference type="PANTHER" id="PTHR11161:SF0">
    <property type="entry name" value="O-ACYLTRANSFERASE LIKE PROTEIN"/>
    <property type="match status" value="1"/>
</dbReference>
<feature type="transmembrane region" description="Helical" evidence="1">
    <location>
        <begin position="668"/>
        <end position="689"/>
    </location>
</feature>
<keyword evidence="1" id="KW-1133">Transmembrane helix</keyword>
<feature type="transmembrane region" description="Helical" evidence="1">
    <location>
        <begin position="558"/>
        <end position="580"/>
    </location>
</feature>
<dbReference type="Pfam" id="PF01757">
    <property type="entry name" value="Acyl_transf_3"/>
    <property type="match status" value="1"/>
</dbReference>
<dbReference type="EMBL" id="JAIZAY010000005">
    <property type="protein sequence ID" value="KAJ8042031.1"/>
    <property type="molecule type" value="Genomic_DNA"/>
</dbReference>
<evidence type="ECO:0000313" key="4">
    <source>
        <dbReference type="Proteomes" id="UP001152320"/>
    </source>
</evidence>